<evidence type="ECO:0000313" key="13">
    <source>
        <dbReference type="Proteomes" id="UP000887229"/>
    </source>
</evidence>
<evidence type="ECO:0000256" key="2">
    <source>
        <dbReference type="ARBA" id="ARBA00006375"/>
    </source>
</evidence>
<keyword evidence="13" id="KW-1185">Reference proteome</keyword>
<dbReference type="GeneID" id="70289496"/>
<dbReference type="GO" id="GO:0022857">
    <property type="term" value="F:transmembrane transporter activity"/>
    <property type="evidence" value="ECO:0007669"/>
    <property type="project" value="TreeGrafter"/>
</dbReference>
<evidence type="ECO:0000256" key="11">
    <source>
        <dbReference type="RuleBase" id="RU000488"/>
    </source>
</evidence>
<dbReference type="Gene3D" id="1.50.40.10">
    <property type="entry name" value="Mitochondrial carrier domain"/>
    <property type="match status" value="1"/>
</dbReference>
<proteinExistence type="inferred from homology"/>
<dbReference type="PANTHER" id="PTHR45624">
    <property type="entry name" value="MITOCHONDRIAL BASIC AMINO ACIDS TRANSPORTER-RELATED"/>
    <property type="match status" value="1"/>
</dbReference>
<evidence type="ECO:0000256" key="8">
    <source>
        <dbReference type="ARBA" id="ARBA00023128"/>
    </source>
</evidence>
<keyword evidence="4 10" id="KW-0812">Transmembrane</keyword>
<accession>A0A9P7ZGW4</accession>
<evidence type="ECO:0000256" key="7">
    <source>
        <dbReference type="ARBA" id="ARBA00022989"/>
    </source>
</evidence>
<dbReference type="Pfam" id="PF00153">
    <property type="entry name" value="Mito_carr"/>
    <property type="match status" value="3"/>
</dbReference>
<keyword evidence="6" id="KW-0999">Mitochondrion inner membrane</keyword>
<evidence type="ECO:0000256" key="6">
    <source>
        <dbReference type="ARBA" id="ARBA00022792"/>
    </source>
</evidence>
<evidence type="ECO:0000256" key="9">
    <source>
        <dbReference type="ARBA" id="ARBA00023136"/>
    </source>
</evidence>
<keyword evidence="7" id="KW-1133">Transmembrane helix</keyword>
<sequence length="286" mass="30614">MSADFWAGYLSGALSILIGNPLDIIKVRLQANDATARLPLQHGTSSFTTGTAGPLLGYGALNALLFVSYNRSEAAINDYMGTKNSLSATWVAGAIGGLATWVVSAPTEFVKCRAQAAPTSLSSFDIAKSVVKEKGVKGLYTGGTVTALRDSIGYGFYFWTYQLMSSMWPAAQDGPTSSALSDAPKVLLSGGIAGMATWASVFPLDVIKTRVQIQDLETTPLLGNQGAEQKKPRGAWQLTVEAYRHHGWKVFFRGFGVCCARAFVVNAAQWAVYEAVMRELQPARSP</sequence>
<comment type="subcellular location">
    <subcellularLocation>
        <location evidence="1">Mitochondrion membrane</location>
        <topology evidence="1">Multi-pass membrane protein</topology>
    </subcellularLocation>
</comment>
<dbReference type="PROSITE" id="PS50920">
    <property type="entry name" value="SOLCAR"/>
    <property type="match status" value="3"/>
</dbReference>
<dbReference type="PANTHER" id="PTHR45624:SF10">
    <property type="entry name" value="SLC (SOLUTE CARRIER) HOMOLOG"/>
    <property type="match status" value="1"/>
</dbReference>
<evidence type="ECO:0000313" key="12">
    <source>
        <dbReference type="EMBL" id="KAG9251696.1"/>
    </source>
</evidence>
<dbReference type="Proteomes" id="UP000887229">
    <property type="component" value="Unassembled WGS sequence"/>
</dbReference>
<evidence type="ECO:0000256" key="5">
    <source>
        <dbReference type="ARBA" id="ARBA00022737"/>
    </source>
</evidence>
<dbReference type="InterPro" id="IPR018108">
    <property type="entry name" value="MCP_transmembrane"/>
</dbReference>
<dbReference type="GO" id="GO:0031966">
    <property type="term" value="C:mitochondrial membrane"/>
    <property type="evidence" value="ECO:0007669"/>
    <property type="project" value="UniProtKB-SubCell"/>
</dbReference>
<dbReference type="InterPro" id="IPR050567">
    <property type="entry name" value="Mitochondrial_Carrier"/>
</dbReference>
<dbReference type="InterPro" id="IPR023395">
    <property type="entry name" value="MCP_dom_sf"/>
</dbReference>
<dbReference type="EMBL" id="MU251266">
    <property type="protein sequence ID" value="KAG9251696.1"/>
    <property type="molecule type" value="Genomic_DNA"/>
</dbReference>
<feature type="repeat" description="Solcar" evidence="10">
    <location>
        <begin position="84"/>
        <end position="167"/>
    </location>
</feature>
<keyword evidence="8" id="KW-0496">Mitochondrion</keyword>
<evidence type="ECO:0000256" key="4">
    <source>
        <dbReference type="ARBA" id="ARBA00022692"/>
    </source>
</evidence>
<feature type="repeat" description="Solcar" evidence="10">
    <location>
        <begin position="181"/>
        <end position="279"/>
    </location>
</feature>
<evidence type="ECO:0000256" key="10">
    <source>
        <dbReference type="PROSITE-ProRule" id="PRU00282"/>
    </source>
</evidence>
<dbReference type="OrthoDB" id="193856at2759"/>
<dbReference type="RefSeq" id="XP_046115620.1">
    <property type="nucleotide sequence ID" value="XM_046258593.1"/>
</dbReference>
<name>A0A9P7ZGW4_9HYPO</name>
<keyword evidence="5" id="KW-0677">Repeat</keyword>
<protein>
    <submittedName>
        <fullName evidence="12">Solute carrier family 25 member 45</fullName>
    </submittedName>
</protein>
<gene>
    <name evidence="12" type="ORF">F5Z01DRAFT_261971</name>
</gene>
<reference evidence="12" key="1">
    <citation type="journal article" date="2021" name="IMA Fungus">
        <title>Genomic characterization of three marine fungi, including Emericellopsis atlantica sp. nov. with signatures of a generalist lifestyle and marine biomass degradation.</title>
        <authorList>
            <person name="Hagestad O.C."/>
            <person name="Hou L."/>
            <person name="Andersen J.H."/>
            <person name="Hansen E.H."/>
            <person name="Altermark B."/>
            <person name="Li C."/>
            <person name="Kuhnert E."/>
            <person name="Cox R.J."/>
            <person name="Crous P.W."/>
            <person name="Spatafora J.W."/>
            <person name="Lail K."/>
            <person name="Amirebrahimi M."/>
            <person name="Lipzen A."/>
            <person name="Pangilinan J."/>
            <person name="Andreopoulos W."/>
            <person name="Hayes R.D."/>
            <person name="Ng V."/>
            <person name="Grigoriev I.V."/>
            <person name="Jackson S.A."/>
            <person name="Sutton T.D.S."/>
            <person name="Dobson A.D.W."/>
            <person name="Rama T."/>
        </authorList>
    </citation>
    <scope>NUCLEOTIDE SEQUENCE</scope>
    <source>
        <strain evidence="12">TS7</strain>
    </source>
</reference>
<dbReference type="SUPFAM" id="SSF103506">
    <property type="entry name" value="Mitochondrial carrier"/>
    <property type="match status" value="1"/>
</dbReference>
<organism evidence="12 13">
    <name type="scientific">Emericellopsis atlantica</name>
    <dbReference type="NCBI Taxonomy" id="2614577"/>
    <lineage>
        <taxon>Eukaryota</taxon>
        <taxon>Fungi</taxon>
        <taxon>Dikarya</taxon>
        <taxon>Ascomycota</taxon>
        <taxon>Pezizomycotina</taxon>
        <taxon>Sordariomycetes</taxon>
        <taxon>Hypocreomycetidae</taxon>
        <taxon>Hypocreales</taxon>
        <taxon>Bionectriaceae</taxon>
        <taxon>Emericellopsis</taxon>
    </lineage>
</organism>
<keyword evidence="9 10" id="KW-0472">Membrane</keyword>
<feature type="repeat" description="Solcar" evidence="10">
    <location>
        <begin position="1"/>
        <end position="75"/>
    </location>
</feature>
<comment type="similarity">
    <text evidence="2 11">Belongs to the mitochondrial carrier (TC 2.A.29) family.</text>
</comment>
<comment type="caution">
    <text evidence="12">The sequence shown here is derived from an EMBL/GenBank/DDBJ whole genome shotgun (WGS) entry which is preliminary data.</text>
</comment>
<keyword evidence="3 11" id="KW-0813">Transport</keyword>
<dbReference type="AlphaFoldDB" id="A0A9P7ZGW4"/>
<evidence type="ECO:0000256" key="1">
    <source>
        <dbReference type="ARBA" id="ARBA00004225"/>
    </source>
</evidence>
<evidence type="ECO:0000256" key="3">
    <source>
        <dbReference type="ARBA" id="ARBA00022448"/>
    </source>
</evidence>